<evidence type="ECO:0000313" key="10">
    <source>
        <dbReference type="EMBL" id="KAK4508911.1"/>
    </source>
</evidence>
<dbReference type="SUPFAM" id="SSF49503">
    <property type="entry name" value="Cupredoxins"/>
    <property type="match status" value="3"/>
</dbReference>
<comment type="caution">
    <text evidence="10">The sequence shown here is derived from an EMBL/GenBank/DDBJ whole genome shotgun (WGS) entry which is preliminary data.</text>
</comment>
<dbReference type="CDD" id="cd04207">
    <property type="entry name" value="CuRO_3_LCC_like"/>
    <property type="match status" value="1"/>
</dbReference>
<name>A0AAN7HVQ5_9FUNG</name>
<evidence type="ECO:0000256" key="6">
    <source>
        <dbReference type="SAM" id="SignalP"/>
    </source>
</evidence>
<evidence type="ECO:0000256" key="1">
    <source>
        <dbReference type="ARBA" id="ARBA00010609"/>
    </source>
</evidence>
<dbReference type="InterPro" id="IPR008972">
    <property type="entry name" value="Cupredoxin"/>
</dbReference>
<feature type="compositionally biased region" description="Acidic residues" evidence="5">
    <location>
        <begin position="625"/>
        <end position="644"/>
    </location>
</feature>
<feature type="domain" description="Plastocyanin-like" evidence="9">
    <location>
        <begin position="63"/>
        <end position="179"/>
    </location>
</feature>
<dbReference type="Gene3D" id="2.60.40.420">
    <property type="entry name" value="Cupredoxins - blue copper proteins"/>
    <property type="match status" value="3"/>
</dbReference>
<dbReference type="GO" id="GO:0016491">
    <property type="term" value="F:oxidoreductase activity"/>
    <property type="evidence" value="ECO:0007669"/>
    <property type="project" value="UniProtKB-KW"/>
</dbReference>
<dbReference type="GeneID" id="89957220"/>
<keyword evidence="3" id="KW-0560">Oxidoreductase</keyword>
<evidence type="ECO:0000313" key="11">
    <source>
        <dbReference type="Proteomes" id="UP001304243"/>
    </source>
</evidence>
<dbReference type="EMBL" id="JASEJX010000043">
    <property type="protein sequence ID" value="KAK4508911.1"/>
    <property type="molecule type" value="Genomic_DNA"/>
</dbReference>
<dbReference type="CDD" id="cd04206">
    <property type="entry name" value="CuRO_1_LCC_like"/>
    <property type="match status" value="1"/>
</dbReference>
<evidence type="ECO:0000256" key="5">
    <source>
        <dbReference type="SAM" id="MobiDB-lite"/>
    </source>
</evidence>
<gene>
    <name evidence="10" type="ORF">ATC70_013534</name>
</gene>
<dbReference type="InterPro" id="IPR045087">
    <property type="entry name" value="Cu-oxidase_fam"/>
</dbReference>
<keyword evidence="11" id="KW-1185">Reference proteome</keyword>
<feature type="region of interest" description="Disordered" evidence="5">
    <location>
        <begin position="597"/>
        <end position="716"/>
    </location>
</feature>
<dbReference type="InterPro" id="IPR001117">
    <property type="entry name" value="Cu-oxidase_2nd"/>
</dbReference>
<dbReference type="InterPro" id="IPR011707">
    <property type="entry name" value="Cu-oxidase-like_N"/>
</dbReference>
<dbReference type="AlphaFoldDB" id="A0AAN7HVQ5"/>
<sequence length="716" mass="79092">MTSPSSNMILQMSPLFSPLFVLLLLVFAFRFAHADSADLDVGVDISSGDTASVAIRKFYFNITLAQLNPDCNASFISPVINGQFPAPAIHVVKNDIIQLHIYNDPSHNFSSSIHIHGIRQYSSNRFDGVAGITQMAIAPGETFVQAFQVLNQTGTFYYHAHVGVQDDTLQGPFIVHETQEHLENHAKNEIILHWTEWWHQSFHDRFDYYMGPQFIGDGGPDSVLLNGRSIYANTSINAAGATSLDCKGFTYFDVEPNKTYLVRVIGALTFRTLGIAVQGHDMTLVEIDAEPVQPHNVSYLEISPGQRMAFTLTTGNHAAGSIFPIVSNYRYRGQGLGYTPNGYGFLRYVDPAAAANKQESISFLTTPLVKDLPNNIFPLVDTPGWITSELKSGASYPTDFILSEPATRTIKLTLKEVVMPDNTTRFITNGRAFVAEPWGNSSMSLIDRVLAEPALGAMDANDGFSFAHQTYPLELGEIVDLVFQNVQLPAGICVLHPWHTHGHSHYLLAEGPGDYVHETDKDIRTYPNPIYRDVSITYPRSVNGTANCGWTKVRLFTDNPGVWPVHCHITAHMLQGKMVVLEVAPNKLDGYYVPGGYLSPKRDDSSDKNVTVKPMDQLDDAPQNQDDEGQDHGDDDVQMEEGKDDSDKEGNGEYQDGRGGVGSQQQVDYESKQKGDDQYGEDSYENQDEAGNGALEAQNKEDTYDQEMANEGVKGG</sequence>
<evidence type="ECO:0000259" key="8">
    <source>
        <dbReference type="Pfam" id="PF07731"/>
    </source>
</evidence>
<organism evidence="10 11">
    <name type="scientific">Mucor velutinosus</name>
    <dbReference type="NCBI Taxonomy" id="708070"/>
    <lineage>
        <taxon>Eukaryota</taxon>
        <taxon>Fungi</taxon>
        <taxon>Fungi incertae sedis</taxon>
        <taxon>Mucoromycota</taxon>
        <taxon>Mucoromycotina</taxon>
        <taxon>Mucoromycetes</taxon>
        <taxon>Mucorales</taxon>
        <taxon>Mucorineae</taxon>
        <taxon>Mucoraceae</taxon>
        <taxon>Mucor</taxon>
    </lineage>
</organism>
<evidence type="ECO:0000259" key="7">
    <source>
        <dbReference type="Pfam" id="PF00394"/>
    </source>
</evidence>
<evidence type="ECO:0000256" key="4">
    <source>
        <dbReference type="ARBA" id="ARBA00023008"/>
    </source>
</evidence>
<feature type="chain" id="PRO_5042930277" description="Laccase" evidence="6">
    <location>
        <begin position="35"/>
        <end position="716"/>
    </location>
</feature>
<evidence type="ECO:0000256" key="3">
    <source>
        <dbReference type="ARBA" id="ARBA00023002"/>
    </source>
</evidence>
<dbReference type="Proteomes" id="UP001304243">
    <property type="component" value="Unassembled WGS sequence"/>
</dbReference>
<dbReference type="Pfam" id="PF07732">
    <property type="entry name" value="Cu-oxidase_3"/>
    <property type="match status" value="1"/>
</dbReference>
<dbReference type="Pfam" id="PF00394">
    <property type="entry name" value="Cu-oxidase"/>
    <property type="match status" value="1"/>
</dbReference>
<feature type="domain" description="Plastocyanin-like" evidence="7">
    <location>
        <begin position="189"/>
        <end position="349"/>
    </location>
</feature>
<dbReference type="GO" id="GO:0005507">
    <property type="term" value="F:copper ion binding"/>
    <property type="evidence" value="ECO:0007669"/>
    <property type="project" value="InterPro"/>
</dbReference>
<reference evidence="10 11" key="1">
    <citation type="submission" date="2022-11" db="EMBL/GenBank/DDBJ databases">
        <title>Mucor velutinosus strain NIH1002 WGS.</title>
        <authorList>
            <person name="Subramanian P."/>
            <person name="Mullikin J.C."/>
            <person name="Segre J.A."/>
            <person name="Zelazny A.M."/>
        </authorList>
    </citation>
    <scope>NUCLEOTIDE SEQUENCE [LARGE SCALE GENOMIC DNA]</scope>
    <source>
        <strain evidence="10 11">NIH1002</strain>
    </source>
</reference>
<proteinExistence type="inferred from homology"/>
<comment type="similarity">
    <text evidence="1">Belongs to the multicopper oxidase family.</text>
</comment>
<dbReference type="InterPro" id="IPR011706">
    <property type="entry name" value="Cu-oxidase_C"/>
</dbReference>
<dbReference type="PANTHER" id="PTHR11709:SF394">
    <property type="entry name" value="FI03373P-RELATED"/>
    <property type="match status" value="1"/>
</dbReference>
<keyword evidence="2" id="KW-0479">Metal-binding</keyword>
<feature type="signal peptide" evidence="6">
    <location>
        <begin position="1"/>
        <end position="34"/>
    </location>
</feature>
<dbReference type="PANTHER" id="PTHR11709">
    <property type="entry name" value="MULTI-COPPER OXIDASE"/>
    <property type="match status" value="1"/>
</dbReference>
<evidence type="ECO:0000256" key="2">
    <source>
        <dbReference type="ARBA" id="ARBA00022723"/>
    </source>
</evidence>
<dbReference type="RefSeq" id="XP_064675577.1">
    <property type="nucleotide sequence ID" value="XM_064832698.1"/>
</dbReference>
<accession>A0AAN7HVQ5</accession>
<evidence type="ECO:0000259" key="9">
    <source>
        <dbReference type="Pfam" id="PF07732"/>
    </source>
</evidence>
<feature type="domain" description="Plastocyanin-like" evidence="8">
    <location>
        <begin position="463"/>
        <end position="586"/>
    </location>
</feature>
<dbReference type="Pfam" id="PF07731">
    <property type="entry name" value="Cu-oxidase_2"/>
    <property type="match status" value="1"/>
</dbReference>
<feature type="compositionally biased region" description="Acidic residues" evidence="5">
    <location>
        <begin position="678"/>
        <end position="688"/>
    </location>
</feature>
<keyword evidence="4" id="KW-0186">Copper</keyword>
<protein>
    <recommendedName>
        <fullName evidence="12">Laccase</fullName>
    </recommendedName>
</protein>
<evidence type="ECO:0008006" key="12">
    <source>
        <dbReference type="Google" id="ProtNLM"/>
    </source>
</evidence>
<keyword evidence="6" id="KW-0732">Signal</keyword>
<dbReference type="CDD" id="cd04205">
    <property type="entry name" value="CuRO_2_LCC_like"/>
    <property type="match status" value="1"/>
</dbReference>